<evidence type="ECO:0000256" key="1">
    <source>
        <dbReference type="ARBA" id="ARBA00022630"/>
    </source>
</evidence>
<proteinExistence type="inferred from homology"/>
<sequence>MSKNKLGRIVIVGAGPGGLTLARILQLHGVEVKVYERESSIDARPQGGTLDLHVESGQYALQIAGLFDKFQTLCRPEGQDTRIIDKSGTVHYEEVSNEMCFDRPEIDRHDLRQLLFQSLKADIIAQGHNLQSIQSLSNGQHKLVFDNGVTDTADLVIGADGAWSRIRPLVSSAVPQYCGVTIVEIQFTEVDDRHPEIAKLVGRGTLFALSDNKGLIGQRNGHNRIRVYITLRVPENWVAESRIAFDQPEQVRDDLLHLFADWDNSLLNFIRFCDANFIPRPLYMLPINHRWETQQGVTLLGDAAHLMSPFAGEGVNLAMLDATELALAIINADDLKQAIHNYEQKMFSRAAKAADESATNLDLCISPGNAAKLMAELFKKMMESGPSNDKENFVTG</sequence>
<gene>
    <name evidence="7" type="ORF">FNK824_LOCUS18412</name>
    <name evidence="6" type="ORF">SEV965_LOCUS2612</name>
</gene>
<dbReference type="InterPro" id="IPR002938">
    <property type="entry name" value="FAD-bd"/>
</dbReference>
<dbReference type="InterPro" id="IPR036188">
    <property type="entry name" value="FAD/NAD-bd_sf"/>
</dbReference>
<protein>
    <recommendedName>
        <fullName evidence="5">FAD-binding domain-containing protein</fullName>
    </recommendedName>
</protein>
<dbReference type="PRINTS" id="PR00420">
    <property type="entry name" value="RNGMNOXGNASE"/>
</dbReference>
<keyword evidence="2" id="KW-0274">FAD</keyword>
<dbReference type="Proteomes" id="UP000663874">
    <property type="component" value="Unassembled WGS sequence"/>
</dbReference>
<dbReference type="GO" id="GO:0046677">
    <property type="term" value="P:response to antibiotic"/>
    <property type="evidence" value="ECO:0007669"/>
    <property type="project" value="InterPro"/>
</dbReference>
<dbReference type="SUPFAM" id="SSF51905">
    <property type="entry name" value="FAD/NAD(P)-binding domain"/>
    <property type="match status" value="1"/>
</dbReference>
<dbReference type="PANTHER" id="PTHR46972:SF1">
    <property type="entry name" value="FAD DEPENDENT OXIDOREDUCTASE DOMAIN-CONTAINING PROTEIN"/>
    <property type="match status" value="1"/>
</dbReference>
<dbReference type="Gene3D" id="3.50.50.60">
    <property type="entry name" value="FAD/NAD(P)-binding domain"/>
    <property type="match status" value="1"/>
</dbReference>
<dbReference type="InterPro" id="IPR043683">
    <property type="entry name" value="TetX_monooxygenase"/>
</dbReference>
<name>A0A813VTE0_9BILA</name>
<dbReference type="EMBL" id="CAJOBE010003074">
    <property type="protein sequence ID" value="CAF3859886.1"/>
    <property type="molecule type" value="Genomic_DNA"/>
</dbReference>
<comment type="caution">
    <text evidence="6">The sequence shown here is derived from an EMBL/GenBank/DDBJ whole genome shotgun (WGS) entry which is preliminary data.</text>
</comment>
<dbReference type="Pfam" id="PF01494">
    <property type="entry name" value="FAD_binding_3"/>
    <property type="match status" value="1"/>
</dbReference>
<dbReference type="GO" id="GO:0004497">
    <property type="term" value="F:monooxygenase activity"/>
    <property type="evidence" value="ECO:0007669"/>
    <property type="project" value="UniProtKB-KW"/>
</dbReference>
<evidence type="ECO:0000313" key="8">
    <source>
        <dbReference type="Proteomes" id="UP000663889"/>
    </source>
</evidence>
<keyword evidence="3" id="KW-0560">Oxidoreductase</keyword>
<evidence type="ECO:0000259" key="5">
    <source>
        <dbReference type="Pfam" id="PF01494"/>
    </source>
</evidence>
<keyword evidence="4" id="KW-0503">Monooxygenase</keyword>
<evidence type="ECO:0000256" key="2">
    <source>
        <dbReference type="ARBA" id="ARBA00022827"/>
    </source>
</evidence>
<evidence type="ECO:0000313" key="6">
    <source>
        <dbReference type="EMBL" id="CAF0841162.1"/>
    </source>
</evidence>
<keyword evidence="1" id="KW-0285">Flavoprotein</keyword>
<dbReference type="HAMAP" id="MF_00845">
    <property type="entry name" value="TetX_monooxygenase"/>
    <property type="match status" value="1"/>
</dbReference>
<organism evidence="6 8">
    <name type="scientific">Rotaria sordida</name>
    <dbReference type="NCBI Taxonomy" id="392033"/>
    <lineage>
        <taxon>Eukaryota</taxon>
        <taxon>Metazoa</taxon>
        <taxon>Spiralia</taxon>
        <taxon>Gnathifera</taxon>
        <taxon>Rotifera</taxon>
        <taxon>Eurotatoria</taxon>
        <taxon>Bdelloidea</taxon>
        <taxon>Philodinida</taxon>
        <taxon>Philodinidae</taxon>
        <taxon>Rotaria</taxon>
    </lineage>
</organism>
<reference evidence="6" key="1">
    <citation type="submission" date="2021-02" db="EMBL/GenBank/DDBJ databases">
        <authorList>
            <person name="Nowell W R."/>
        </authorList>
    </citation>
    <scope>NUCLEOTIDE SEQUENCE</scope>
</reference>
<dbReference type="EMBL" id="CAJNOU010000060">
    <property type="protein sequence ID" value="CAF0841162.1"/>
    <property type="molecule type" value="Genomic_DNA"/>
</dbReference>
<dbReference type="GO" id="GO:0071949">
    <property type="term" value="F:FAD binding"/>
    <property type="evidence" value="ECO:0007669"/>
    <property type="project" value="InterPro"/>
</dbReference>
<accession>A0A813VTE0</accession>
<evidence type="ECO:0000313" key="7">
    <source>
        <dbReference type="EMBL" id="CAF3859886.1"/>
    </source>
</evidence>
<dbReference type="Proteomes" id="UP000663889">
    <property type="component" value="Unassembled WGS sequence"/>
</dbReference>
<dbReference type="PANTHER" id="PTHR46972">
    <property type="entry name" value="MONOOXYGENASE ASQM-RELATED"/>
    <property type="match status" value="1"/>
</dbReference>
<evidence type="ECO:0000256" key="4">
    <source>
        <dbReference type="ARBA" id="ARBA00023033"/>
    </source>
</evidence>
<dbReference type="AlphaFoldDB" id="A0A813VTE0"/>
<feature type="domain" description="FAD-binding" evidence="5">
    <location>
        <begin position="9"/>
        <end position="355"/>
    </location>
</feature>
<evidence type="ECO:0000256" key="3">
    <source>
        <dbReference type="ARBA" id="ARBA00023002"/>
    </source>
</evidence>